<evidence type="ECO:0000313" key="1">
    <source>
        <dbReference type="EMBL" id="CAD7442763.1"/>
    </source>
</evidence>
<dbReference type="EMBL" id="OD565849">
    <property type="protein sequence ID" value="CAD7442763.1"/>
    <property type="molecule type" value="Genomic_DNA"/>
</dbReference>
<reference evidence="1" key="1">
    <citation type="submission" date="2020-11" db="EMBL/GenBank/DDBJ databases">
        <authorList>
            <person name="Tran Van P."/>
        </authorList>
    </citation>
    <scope>NUCLEOTIDE SEQUENCE</scope>
</reference>
<proteinExistence type="predicted"/>
<organism evidence="1">
    <name type="scientific">Timema bartmani</name>
    <dbReference type="NCBI Taxonomy" id="61472"/>
    <lineage>
        <taxon>Eukaryota</taxon>
        <taxon>Metazoa</taxon>
        <taxon>Ecdysozoa</taxon>
        <taxon>Arthropoda</taxon>
        <taxon>Hexapoda</taxon>
        <taxon>Insecta</taxon>
        <taxon>Pterygota</taxon>
        <taxon>Neoptera</taxon>
        <taxon>Polyneoptera</taxon>
        <taxon>Phasmatodea</taxon>
        <taxon>Timematodea</taxon>
        <taxon>Timematoidea</taxon>
        <taxon>Timematidae</taxon>
        <taxon>Timema</taxon>
    </lineage>
</organism>
<gene>
    <name evidence="1" type="ORF">TBIB3V08_LOCUS5188</name>
</gene>
<accession>A0A7R9EWM3</accession>
<protein>
    <submittedName>
        <fullName evidence="1">Uncharacterized protein</fullName>
    </submittedName>
</protein>
<dbReference type="AlphaFoldDB" id="A0A7R9EWM3"/>
<sequence length="82" mass="9469">MTPPIQRSWHYLRQLMVATRAVWLDSGLTQWRSPPSPNQCWWSNGIRFSTRFYENHNGRATRGRTKWTIAVGEGGGCDDTDT</sequence>
<name>A0A7R9EWM3_9NEOP</name>